<evidence type="ECO:0000259" key="1">
    <source>
        <dbReference type="Pfam" id="PF01593"/>
    </source>
</evidence>
<dbReference type="SUPFAM" id="SSF54373">
    <property type="entry name" value="FAD-linked reductases, C-terminal domain"/>
    <property type="match status" value="1"/>
</dbReference>
<dbReference type="AlphaFoldDB" id="A0A4Z0HK04"/>
<gene>
    <name evidence="2" type="ORF">E4099_00820</name>
</gene>
<dbReference type="Gene3D" id="3.50.50.60">
    <property type="entry name" value="FAD/NAD(P)-binding domain"/>
    <property type="match status" value="1"/>
</dbReference>
<dbReference type="PANTHER" id="PTHR42923">
    <property type="entry name" value="PROTOPORPHYRINOGEN OXIDASE"/>
    <property type="match status" value="1"/>
</dbReference>
<dbReference type="PRINTS" id="PR00419">
    <property type="entry name" value="ADXRDTASE"/>
</dbReference>
<dbReference type="GO" id="GO:0016491">
    <property type="term" value="F:oxidoreductase activity"/>
    <property type="evidence" value="ECO:0007669"/>
    <property type="project" value="InterPro"/>
</dbReference>
<dbReference type="Gene3D" id="3.90.660.20">
    <property type="entry name" value="Protoporphyrinogen oxidase, mitochondrial, domain 2"/>
    <property type="match status" value="1"/>
</dbReference>
<dbReference type="InterPro" id="IPR002937">
    <property type="entry name" value="Amino_oxidase"/>
</dbReference>
<feature type="domain" description="Amine oxidase" evidence="1">
    <location>
        <begin position="13"/>
        <end position="437"/>
    </location>
</feature>
<dbReference type="OrthoDB" id="3267377at2"/>
<organism evidence="2 3">
    <name type="scientific">Streptomyces palmae</name>
    <dbReference type="NCBI Taxonomy" id="1701085"/>
    <lineage>
        <taxon>Bacteria</taxon>
        <taxon>Bacillati</taxon>
        <taxon>Actinomycetota</taxon>
        <taxon>Actinomycetes</taxon>
        <taxon>Kitasatosporales</taxon>
        <taxon>Streptomycetaceae</taxon>
        <taxon>Streptomyces</taxon>
    </lineage>
</organism>
<dbReference type="EMBL" id="SRID01000003">
    <property type="protein sequence ID" value="TGB19127.1"/>
    <property type="molecule type" value="Genomic_DNA"/>
</dbReference>
<dbReference type="InterPro" id="IPR050464">
    <property type="entry name" value="Zeta_carotene_desat/Oxidored"/>
</dbReference>
<dbReference type="RefSeq" id="WP_135336919.1">
    <property type="nucleotide sequence ID" value="NZ_JBHLTX010000017.1"/>
</dbReference>
<proteinExistence type="predicted"/>
<dbReference type="SUPFAM" id="SSF51905">
    <property type="entry name" value="FAD/NAD(P)-binding domain"/>
    <property type="match status" value="1"/>
</dbReference>
<sequence length="444" mass="48757">MTDIDIAVIGAGIAGLTTAYRLAREGHRVEVFESEDEPGGRMRSARIDGYTIDRGAETLSPYGYPATWEFIEELGLERRGMLHRIQHPVGLWRQGRTHPWVGHPKSVLQGAGLSWRGRAQLVRMLLTGRGRGAVDPDRPEDSVYGGMTLAEFGRRHGDELVDRCLGPVASAAFGWLPERSAAAPMLALMQGTRGIYRWHTYRDGQDTMARVLAERLKVHLSTSVRCVERDGKGVRLSFADGTSVTARAAVLAVPAPEAAGLHPGAPEEERAFLQASTFTTMIRVSVMLDRPLEPRRTSGQPHLYAFVMAAGEDSLLSGGTAEHNKCPERVPAGRGLVTLLVSPRRAAEVYDLPDEQVLERVLDESERFIDGIRGAYVGHQVTRWRHGLPEAPPEALALRGRFVDRAAQPIEYAGDWLYLRPSSEAAIASSKLAVDRVHGWLADS</sequence>
<dbReference type="Gene3D" id="1.10.3110.10">
    <property type="entry name" value="protoporphyrinogen ix oxidase, domain 3"/>
    <property type="match status" value="1"/>
</dbReference>
<evidence type="ECO:0000313" key="3">
    <source>
        <dbReference type="Proteomes" id="UP000297948"/>
    </source>
</evidence>
<name>A0A4Z0HK04_9ACTN</name>
<comment type="caution">
    <text evidence="2">The sequence shown here is derived from an EMBL/GenBank/DDBJ whole genome shotgun (WGS) entry which is preliminary data.</text>
</comment>
<reference evidence="2 3" key="1">
    <citation type="submission" date="2019-03" db="EMBL/GenBank/DDBJ databases">
        <authorList>
            <person name="Gonzalez-Pimentel J.L."/>
        </authorList>
    </citation>
    <scope>NUCLEOTIDE SEQUENCE [LARGE SCALE GENOMIC DNA]</scope>
    <source>
        <strain evidence="2 3">JCM 31289</strain>
    </source>
</reference>
<keyword evidence="3" id="KW-1185">Reference proteome</keyword>
<dbReference type="Pfam" id="PF01593">
    <property type="entry name" value="Amino_oxidase"/>
    <property type="match status" value="1"/>
</dbReference>
<dbReference type="InterPro" id="IPR036188">
    <property type="entry name" value="FAD/NAD-bd_sf"/>
</dbReference>
<evidence type="ECO:0000313" key="2">
    <source>
        <dbReference type="EMBL" id="TGB19127.1"/>
    </source>
</evidence>
<dbReference type="Proteomes" id="UP000297948">
    <property type="component" value="Unassembled WGS sequence"/>
</dbReference>
<protein>
    <submittedName>
        <fullName evidence="2">FAD-dependent oxidoreductase</fullName>
    </submittedName>
</protein>
<accession>A0A4Z0HK04</accession>